<evidence type="ECO:0000256" key="19">
    <source>
        <dbReference type="ARBA" id="ARBA00029943"/>
    </source>
</evidence>
<dbReference type="EMBL" id="CP048113">
    <property type="protein sequence ID" value="QHS61906.1"/>
    <property type="molecule type" value="Genomic_DNA"/>
</dbReference>
<evidence type="ECO:0000256" key="5">
    <source>
        <dbReference type="ARBA" id="ARBA00022695"/>
    </source>
</evidence>
<keyword evidence="7" id="KW-0479">Metal-binding</keyword>
<dbReference type="InterPro" id="IPR012340">
    <property type="entry name" value="NA-bd_OB-fold"/>
</dbReference>
<keyword evidence="10" id="KW-0378">Hydrolase</keyword>
<dbReference type="EC" id="6.5.1.1" evidence="2"/>
<evidence type="ECO:0000256" key="3">
    <source>
        <dbReference type="ARBA" id="ARBA00022598"/>
    </source>
</evidence>
<dbReference type="InterPro" id="IPR012309">
    <property type="entry name" value="DNA_ligase_ATP-dep_C"/>
</dbReference>
<keyword evidence="5" id="KW-0548">Nucleotidyltransferase</keyword>
<dbReference type="NCBIfam" id="TIGR02779">
    <property type="entry name" value="NHEJ_ligase_lig"/>
    <property type="match status" value="1"/>
</dbReference>
<evidence type="ECO:0000256" key="14">
    <source>
        <dbReference type="ARBA" id="ARBA00023125"/>
    </source>
</evidence>
<sequence>MSSLRTYDQKRNFKETAEPKGGKRKSGGKEHIFVIQRHHASRLHYDFRLEVDGVLKSWAVPKGPSMNPSDKRLAMQVEDHPYDYKDFEGVIPEGNYGAGFVYVWDKGSYELLHGDGASFDKEAGKEIREGNLKIRLKGRKVKGEFALVRMKNSDDNAWLLLKHKDDYAVKGTYDSENYTPQRIKDRGVKEKEKMKTGTKKKAAPAKEKAKTATRAKTKRELFTPMMATLVDAPFNRDGWLFETKWDGYRAIADVSKGKVELYSRNHLSFNKDYAPVVTALEKLKHNAVLDGEIVILKKDGTSDFQALQNYKNDASGNLVYVVFDMLELDGQDLTAMPLIQRKELLKEVIKQLKSKTVVYSDHVLDTSDKLYNEAKQKGWEGIIAKEAESLYAEGKRTLSWLKIKIIGEQEAIICGYTEPKGSRKKIGSLVLGVYDDKKNLRYVGNCGGGLDGTLINELYEKMQPLIQKSSPFDEKVRTNTPVTWVKPTLVCQVKFSSWTSDKHLRQPVFLGLRKDKPATEVQKETPKSAKMATKKAATTAPAKAGREDESTVALNGKKVPLTNQNKLYWPDEKITKGELVDYYITMADYVLPYLKDRPLSLHRFPNGIKDAGFYQKDMDTASAPDWLKTVSLHAASASRDVDYLVCNNAATLVYMANLGCIEMNPWLSRVKKLDNPDYIVLDLDPENIAFKYVVETALAIKSLLDQLGVTAFCKTSGASGIHIYVPTGGKYNYETCRLFAEYVAKQVQQELPQTTSVIRTKSKRNKKVYIDYMQNSRGQTVASPYSVRPKPGATVSAPLQWDELTDDLAISNFTIYNMADRLKEIGDLWKDIDKTKNDLRKAISKIEDLAQADVE</sequence>
<keyword evidence="9" id="KW-0227">DNA damage</keyword>
<dbReference type="InterPro" id="IPR014146">
    <property type="entry name" value="LigD_ligase_dom"/>
</dbReference>
<evidence type="ECO:0000256" key="4">
    <source>
        <dbReference type="ARBA" id="ARBA00022679"/>
    </source>
</evidence>
<dbReference type="RefSeq" id="WP_162333565.1">
    <property type="nucleotide sequence ID" value="NZ_CP048113.1"/>
</dbReference>
<dbReference type="GO" id="GO:0004527">
    <property type="term" value="F:exonuclease activity"/>
    <property type="evidence" value="ECO:0007669"/>
    <property type="project" value="UniProtKB-KW"/>
</dbReference>
<evidence type="ECO:0000256" key="10">
    <source>
        <dbReference type="ARBA" id="ARBA00022801"/>
    </source>
</evidence>
<dbReference type="Gene3D" id="3.30.470.30">
    <property type="entry name" value="DNA ligase/mRNA capping enzyme"/>
    <property type="match status" value="1"/>
</dbReference>
<keyword evidence="3 23" id="KW-0436">Ligase</keyword>
<dbReference type="Pfam" id="PF13298">
    <property type="entry name" value="LigD_N"/>
    <property type="match status" value="1"/>
</dbReference>
<evidence type="ECO:0000256" key="11">
    <source>
        <dbReference type="ARBA" id="ARBA00022839"/>
    </source>
</evidence>
<evidence type="ECO:0000256" key="7">
    <source>
        <dbReference type="ARBA" id="ARBA00022723"/>
    </source>
</evidence>
<evidence type="ECO:0000256" key="17">
    <source>
        <dbReference type="ARBA" id="ARBA00023211"/>
    </source>
</evidence>
<evidence type="ECO:0000256" key="8">
    <source>
        <dbReference type="ARBA" id="ARBA00022741"/>
    </source>
</evidence>
<organism evidence="23 24">
    <name type="scientific">Chitinophaga agri</name>
    <dbReference type="NCBI Taxonomy" id="2703787"/>
    <lineage>
        <taxon>Bacteria</taxon>
        <taxon>Pseudomonadati</taxon>
        <taxon>Bacteroidota</taxon>
        <taxon>Chitinophagia</taxon>
        <taxon>Chitinophagales</taxon>
        <taxon>Chitinophagaceae</taxon>
        <taxon>Chitinophaga</taxon>
    </lineage>
</organism>
<keyword evidence="24" id="KW-1185">Reference proteome</keyword>
<dbReference type="GO" id="GO:0046872">
    <property type="term" value="F:metal ion binding"/>
    <property type="evidence" value="ECO:0007669"/>
    <property type="project" value="UniProtKB-KW"/>
</dbReference>
<feature type="compositionally biased region" description="Low complexity" evidence="21">
    <location>
        <begin position="528"/>
        <end position="543"/>
    </location>
</feature>
<evidence type="ECO:0000256" key="6">
    <source>
        <dbReference type="ARBA" id="ARBA00022722"/>
    </source>
</evidence>
<evidence type="ECO:0000256" key="13">
    <source>
        <dbReference type="ARBA" id="ARBA00022932"/>
    </source>
</evidence>
<dbReference type="NCBIfam" id="TIGR02778">
    <property type="entry name" value="ligD_pol"/>
    <property type="match status" value="1"/>
</dbReference>
<keyword evidence="16" id="KW-0234">DNA repair</keyword>
<keyword evidence="11" id="KW-0269">Exonuclease</keyword>
<dbReference type="GO" id="GO:0006310">
    <property type="term" value="P:DNA recombination"/>
    <property type="evidence" value="ECO:0007669"/>
    <property type="project" value="UniProtKB-KW"/>
</dbReference>
<reference evidence="23 24" key="1">
    <citation type="submission" date="2020-01" db="EMBL/GenBank/DDBJ databases">
        <title>Complete genome sequence of Chitinophaga sp. H33E-04 isolated from quinoa roots.</title>
        <authorList>
            <person name="Weon H.-Y."/>
            <person name="Lee S.A."/>
        </authorList>
    </citation>
    <scope>NUCLEOTIDE SEQUENCE [LARGE SCALE GENOMIC DNA]</scope>
    <source>
        <strain evidence="23 24">H33E-04</strain>
    </source>
</reference>
<dbReference type="GO" id="GO:0003677">
    <property type="term" value="F:DNA binding"/>
    <property type="evidence" value="ECO:0007669"/>
    <property type="project" value="UniProtKB-KW"/>
</dbReference>
<dbReference type="CDD" id="cd07971">
    <property type="entry name" value="OBF_DNA_ligase_LigD"/>
    <property type="match status" value="1"/>
</dbReference>
<feature type="region of interest" description="Disordered" evidence="21">
    <location>
        <begin position="187"/>
        <end position="214"/>
    </location>
</feature>
<dbReference type="Gene3D" id="3.30.1490.70">
    <property type="match status" value="1"/>
</dbReference>
<keyword evidence="6" id="KW-0540">Nuclease</keyword>
<dbReference type="AlphaFoldDB" id="A0A6B9ZIL9"/>
<evidence type="ECO:0000313" key="24">
    <source>
        <dbReference type="Proteomes" id="UP000476411"/>
    </source>
</evidence>
<accession>A0A6B9ZIL9</accession>
<keyword evidence="18" id="KW-0511">Multifunctional enzyme</keyword>
<dbReference type="SUPFAM" id="SSF50249">
    <property type="entry name" value="Nucleic acid-binding proteins"/>
    <property type="match status" value="1"/>
</dbReference>
<dbReference type="GO" id="GO:0003887">
    <property type="term" value="F:DNA-directed DNA polymerase activity"/>
    <property type="evidence" value="ECO:0007669"/>
    <property type="project" value="UniProtKB-KW"/>
</dbReference>
<protein>
    <recommendedName>
        <fullName evidence="2">DNA ligase (ATP)</fullName>
        <ecNumber evidence="2">6.5.1.1</ecNumber>
    </recommendedName>
    <alternativeName>
        <fullName evidence="19">NHEJ DNA polymerase</fullName>
    </alternativeName>
</protein>
<name>A0A6B9ZIL9_9BACT</name>
<evidence type="ECO:0000256" key="12">
    <source>
        <dbReference type="ARBA" id="ARBA00022840"/>
    </source>
</evidence>
<dbReference type="GO" id="GO:0006281">
    <property type="term" value="P:DNA repair"/>
    <property type="evidence" value="ECO:0007669"/>
    <property type="project" value="UniProtKB-KW"/>
</dbReference>
<dbReference type="CDD" id="cd04865">
    <property type="entry name" value="LigD_Pol_like_2"/>
    <property type="match status" value="1"/>
</dbReference>
<evidence type="ECO:0000313" key="23">
    <source>
        <dbReference type="EMBL" id="QHS61906.1"/>
    </source>
</evidence>
<feature type="region of interest" description="Disordered" evidence="21">
    <location>
        <begin position="517"/>
        <end position="550"/>
    </location>
</feature>
<dbReference type="NCBIfam" id="TIGR02776">
    <property type="entry name" value="NHEJ_ligase_prk"/>
    <property type="match status" value="1"/>
</dbReference>
<evidence type="ECO:0000256" key="16">
    <source>
        <dbReference type="ARBA" id="ARBA00023204"/>
    </source>
</evidence>
<evidence type="ECO:0000259" key="22">
    <source>
        <dbReference type="PROSITE" id="PS50160"/>
    </source>
</evidence>
<dbReference type="PROSITE" id="PS50160">
    <property type="entry name" value="DNA_LIGASE_A3"/>
    <property type="match status" value="1"/>
</dbReference>
<keyword evidence="4" id="KW-0808">Transferase</keyword>
<gene>
    <name evidence="23" type="primary">ligD</name>
    <name evidence="23" type="ORF">GWR21_20550</name>
</gene>
<evidence type="ECO:0000256" key="18">
    <source>
        <dbReference type="ARBA" id="ARBA00023268"/>
    </source>
</evidence>
<dbReference type="Pfam" id="PF04679">
    <property type="entry name" value="DNA_ligase_A_C"/>
    <property type="match status" value="1"/>
</dbReference>
<dbReference type="Gene3D" id="2.40.50.140">
    <property type="entry name" value="Nucleic acid-binding proteins"/>
    <property type="match status" value="1"/>
</dbReference>
<proteinExistence type="predicted"/>
<dbReference type="InterPro" id="IPR014144">
    <property type="entry name" value="LigD_PE_domain"/>
</dbReference>
<feature type="compositionally biased region" description="Basic and acidic residues" evidence="21">
    <location>
        <begin position="517"/>
        <end position="527"/>
    </location>
</feature>
<keyword evidence="13" id="KW-0239">DNA-directed DNA polymerase</keyword>
<dbReference type="CDD" id="cd07906">
    <property type="entry name" value="Adenylation_DNA_ligase_LigD_LigC"/>
    <property type="match status" value="1"/>
</dbReference>
<dbReference type="InterPro" id="IPR014143">
    <property type="entry name" value="NHEJ_ligase_prk"/>
</dbReference>
<evidence type="ECO:0000256" key="2">
    <source>
        <dbReference type="ARBA" id="ARBA00012727"/>
    </source>
</evidence>
<evidence type="ECO:0000256" key="21">
    <source>
        <dbReference type="SAM" id="MobiDB-lite"/>
    </source>
</evidence>
<dbReference type="KEGG" id="chih:GWR21_20550"/>
<feature type="region of interest" description="Disordered" evidence="21">
    <location>
        <begin position="1"/>
        <end position="29"/>
    </location>
</feature>
<comment type="cofactor">
    <cofactor evidence="1">
        <name>Mn(2+)</name>
        <dbReference type="ChEBI" id="CHEBI:29035"/>
    </cofactor>
</comment>
<keyword evidence="14" id="KW-0238">DNA-binding</keyword>
<dbReference type="Proteomes" id="UP000476411">
    <property type="component" value="Chromosome"/>
</dbReference>
<dbReference type="Pfam" id="PF21686">
    <property type="entry name" value="LigD_Prim-Pol"/>
    <property type="match status" value="1"/>
</dbReference>
<evidence type="ECO:0000256" key="9">
    <source>
        <dbReference type="ARBA" id="ARBA00022763"/>
    </source>
</evidence>
<evidence type="ECO:0000256" key="1">
    <source>
        <dbReference type="ARBA" id="ARBA00001936"/>
    </source>
</evidence>
<dbReference type="Gene3D" id="3.90.920.10">
    <property type="entry name" value="DNA primase, PRIM domain"/>
    <property type="match status" value="1"/>
</dbReference>
<dbReference type="InterPro" id="IPR052171">
    <property type="entry name" value="NHEJ_LigD"/>
</dbReference>
<keyword evidence="12" id="KW-0067">ATP-binding</keyword>
<feature type="compositionally biased region" description="Basic and acidic residues" evidence="21">
    <location>
        <begin position="7"/>
        <end position="29"/>
    </location>
</feature>
<dbReference type="SUPFAM" id="SSF56091">
    <property type="entry name" value="DNA ligase/mRNA capping enzyme, catalytic domain"/>
    <property type="match status" value="1"/>
</dbReference>
<dbReference type="InterPro" id="IPR014145">
    <property type="entry name" value="LigD_pol_dom"/>
</dbReference>
<dbReference type="GO" id="GO:0005524">
    <property type="term" value="F:ATP binding"/>
    <property type="evidence" value="ECO:0007669"/>
    <property type="project" value="UniProtKB-KW"/>
</dbReference>
<dbReference type="PANTHER" id="PTHR42705">
    <property type="entry name" value="BIFUNCTIONAL NON-HOMOLOGOUS END JOINING PROTEIN LIGD"/>
    <property type="match status" value="1"/>
</dbReference>
<dbReference type="PANTHER" id="PTHR42705:SF2">
    <property type="entry name" value="BIFUNCTIONAL NON-HOMOLOGOUS END JOINING PROTEIN LIGD"/>
    <property type="match status" value="1"/>
</dbReference>
<keyword evidence="15" id="KW-0233">DNA recombination</keyword>
<dbReference type="InterPro" id="IPR012310">
    <property type="entry name" value="DNA_ligase_ATP-dep_cent"/>
</dbReference>
<dbReference type="Pfam" id="PF01068">
    <property type="entry name" value="DNA_ligase_A_M"/>
    <property type="match status" value="1"/>
</dbReference>
<comment type="catalytic activity">
    <reaction evidence="20">
        <text>ATP + (deoxyribonucleotide)n-3'-hydroxyl + 5'-phospho-(deoxyribonucleotide)m = (deoxyribonucleotide)n+m + AMP + diphosphate.</text>
        <dbReference type="EC" id="6.5.1.1"/>
    </reaction>
</comment>
<dbReference type="GO" id="GO:0003910">
    <property type="term" value="F:DNA ligase (ATP) activity"/>
    <property type="evidence" value="ECO:0007669"/>
    <property type="project" value="UniProtKB-EC"/>
</dbReference>
<dbReference type="NCBIfam" id="TIGR02777">
    <property type="entry name" value="LigD_PE_dom"/>
    <property type="match status" value="1"/>
</dbReference>
<feature type="domain" description="ATP-dependent DNA ligase family profile" evidence="22">
    <location>
        <begin position="311"/>
        <end position="404"/>
    </location>
</feature>
<keyword evidence="17" id="KW-0464">Manganese</keyword>
<evidence type="ECO:0000256" key="20">
    <source>
        <dbReference type="ARBA" id="ARBA00034003"/>
    </source>
</evidence>
<evidence type="ECO:0000256" key="15">
    <source>
        <dbReference type="ARBA" id="ARBA00023172"/>
    </source>
</evidence>
<keyword evidence="8" id="KW-0547">Nucleotide-binding</keyword>